<protein>
    <submittedName>
        <fullName evidence="3">Type IV pilin</fullName>
    </submittedName>
</protein>
<dbReference type="InterPro" id="IPR012859">
    <property type="entry name" value="Pilin_N_archaeal"/>
</dbReference>
<keyword evidence="1" id="KW-0472">Membrane</keyword>
<comment type="caution">
    <text evidence="3">The sequence shown here is derived from an EMBL/GenBank/DDBJ whole genome shotgun (WGS) entry which is preliminary data.</text>
</comment>
<feature type="domain" description="Archaeal Type IV pilin N-terminal" evidence="2">
    <location>
        <begin position="9"/>
        <end position="57"/>
    </location>
</feature>
<keyword evidence="4" id="KW-1185">Reference proteome</keyword>
<evidence type="ECO:0000259" key="2">
    <source>
        <dbReference type="Pfam" id="PF07790"/>
    </source>
</evidence>
<dbReference type="Proteomes" id="UP000281431">
    <property type="component" value="Unassembled WGS sequence"/>
</dbReference>
<evidence type="ECO:0000313" key="4">
    <source>
        <dbReference type="Proteomes" id="UP000281431"/>
    </source>
</evidence>
<accession>A0A3N6NM14</accession>
<dbReference type="AlphaFoldDB" id="A0A3N6NM14"/>
<sequence length="141" mass="14877">MNKINSRDRAVSPIVGVILVVAITVILSAVVAGIVFDVGDNIDEEVQAGVTITVEHDPQFIDVQVTTLGNADHVNVTGDPYDHLEAGGSLEQDDLRELGVGDTVRIGESDLESDGQSGTVVAVAVADDRETLATSQDYDFN</sequence>
<dbReference type="Pfam" id="PF07790">
    <property type="entry name" value="Pilin_N"/>
    <property type="match status" value="1"/>
</dbReference>
<dbReference type="EMBL" id="REFZ01000006">
    <property type="protein sequence ID" value="RQH00423.1"/>
    <property type="molecule type" value="Genomic_DNA"/>
</dbReference>
<proteinExistence type="predicted"/>
<evidence type="ECO:0000256" key="1">
    <source>
        <dbReference type="SAM" id="Phobius"/>
    </source>
</evidence>
<keyword evidence="1" id="KW-0812">Transmembrane</keyword>
<reference evidence="3 4" key="1">
    <citation type="submission" date="2018-10" db="EMBL/GenBank/DDBJ databases">
        <title>Natrarchaeobius chitinivorans gen. nov., sp. nov., and Natrarchaeobius haloalkaliphilus sp. nov., alkaliphilic, chitin-utilizing haloarchaea from hypersaline alkaline lakes.</title>
        <authorList>
            <person name="Sorokin D.Y."/>
            <person name="Elcheninov A.G."/>
            <person name="Kostrikina N.A."/>
            <person name="Bale N.J."/>
            <person name="Sinninghe Damste J.S."/>
            <person name="Khijniak T.V."/>
            <person name="Kublanov I.V."/>
            <person name="Toshchakov S.V."/>
        </authorList>
    </citation>
    <scope>NUCLEOTIDE SEQUENCE [LARGE SCALE GENOMIC DNA]</scope>
    <source>
        <strain evidence="3 4">AArcht7</strain>
    </source>
</reference>
<feature type="transmembrane region" description="Helical" evidence="1">
    <location>
        <begin position="12"/>
        <end position="36"/>
    </location>
</feature>
<dbReference type="OrthoDB" id="205064at2157"/>
<name>A0A3N6NM14_NATCH</name>
<keyword evidence="1" id="KW-1133">Transmembrane helix</keyword>
<dbReference type="NCBIfam" id="TIGR02537">
    <property type="entry name" value="arch_flag_Nterm"/>
    <property type="match status" value="1"/>
</dbReference>
<organism evidence="3 4">
    <name type="scientific">Natrarchaeobius chitinivorans</name>
    <dbReference type="NCBI Taxonomy" id="1679083"/>
    <lineage>
        <taxon>Archaea</taxon>
        <taxon>Methanobacteriati</taxon>
        <taxon>Methanobacteriota</taxon>
        <taxon>Stenosarchaea group</taxon>
        <taxon>Halobacteria</taxon>
        <taxon>Halobacteriales</taxon>
        <taxon>Natrialbaceae</taxon>
        <taxon>Natrarchaeobius</taxon>
    </lineage>
</organism>
<evidence type="ECO:0000313" key="3">
    <source>
        <dbReference type="EMBL" id="RQH00423.1"/>
    </source>
</evidence>
<dbReference type="InterPro" id="IPR013373">
    <property type="entry name" value="Flagellin/pilin_N_arc"/>
</dbReference>
<gene>
    <name evidence="3" type="ORF">EA472_11310</name>
</gene>